<protein>
    <recommendedName>
        <fullName evidence="3">Signal peptidase complex subunit 2</fullName>
    </recommendedName>
</protein>
<dbReference type="AlphaFoldDB" id="A0A2T3BA76"/>
<evidence type="ECO:0000256" key="7">
    <source>
        <dbReference type="ARBA" id="ARBA00023136"/>
    </source>
</evidence>
<comment type="subcellular location">
    <subcellularLocation>
        <location evidence="1">Endoplasmic reticulum membrane</location>
        <topology evidence="1">Multi-pass membrane protein</topology>
    </subcellularLocation>
</comment>
<accession>A0A2T3BA76</accession>
<proteinExistence type="inferred from homology"/>
<keyword evidence="5" id="KW-0256">Endoplasmic reticulum</keyword>
<dbReference type="Proteomes" id="UP000241818">
    <property type="component" value="Unassembled WGS sequence"/>
</dbReference>
<dbReference type="GO" id="GO:0006465">
    <property type="term" value="P:signal peptide processing"/>
    <property type="evidence" value="ECO:0007669"/>
    <property type="project" value="InterPro"/>
</dbReference>
<dbReference type="EMBL" id="KZ679007">
    <property type="protein sequence ID" value="PSS25198.1"/>
    <property type="molecule type" value="Genomic_DNA"/>
</dbReference>
<keyword evidence="7 10" id="KW-0472">Membrane</keyword>
<evidence type="ECO:0000313" key="12">
    <source>
        <dbReference type="Proteomes" id="UP000241818"/>
    </source>
</evidence>
<evidence type="ECO:0000313" key="11">
    <source>
        <dbReference type="EMBL" id="PSS25198.1"/>
    </source>
</evidence>
<name>A0A2T3BA76_AMORE</name>
<evidence type="ECO:0000256" key="2">
    <source>
        <dbReference type="ARBA" id="ARBA00007324"/>
    </source>
</evidence>
<dbReference type="FunCoup" id="A0A2T3BA76">
    <property type="interactions" value="77"/>
</dbReference>
<evidence type="ECO:0000256" key="9">
    <source>
        <dbReference type="SAM" id="MobiDB-lite"/>
    </source>
</evidence>
<evidence type="ECO:0000256" key="5">
    <source>
        <dbReference type="ARBA" id="ARBA00022824"/>
    </source>
</evidence>
<evidence type="ECO:0000256" key="4">
    <source>
        <dbReference type="ARBA" id="ARBA00022692"/>
    </source>
</evidence>
<dbReference type="InParanoid" id="A0A2T3BA76"/>
<keyword evidence="4 10" id="KW-0812">Transmembrane</keyword>
<dbReference type="Pfam" id="PF06703">
    <property type="entry name" value="SPC25"/>
    <property type="match status" value="1"/>
</dbReference>
<dbReference type="PANTHER" id="PTHR13085:SF0">
    <property type="entry name" value="SIGNAL PEPTIDASE COMPLEX SUBUNIT 2"/>
    <property type="match status" value="1"/>
</dbReference>
<sequence>MAASQEKVAVYSLPDLKNTTDDAIPIYLNSLSFKQSHTLTDVRLFLSYLAFGICAATFYWDYKLGFEATKYYTAAAVALYTCINGLLTFWIWGVEKNTIYVGTNEAGDKISIQSSTKKHVPIYHLTITVQEKGAGGKSREIRIARPFREWFDKEGHFVTIPFQQMLASNVGVIGAADPKRVVDEKKMGAGAKADDTKSMEEKWNSLLAESSGATVVDSKVEADAASSATPGKGGKRRAKKA</sequence>
<dbReference type="GO" id="GO:0045047">
    <property type="term" value="P:protein targeting to ER"/>
    <property type="evidence" value="ECO:0007669"/>
    <property type="project" value="TreeGrafter"/>
</dbReference>
<dbReference type="GeneID" id="36575389"/>
<evidence type="ECO:0000256" key="6">
    <source>
        <dbReference type="ARBA" id="ARBA00022989"/>
    </source>
</evidence>
<evidence type="ECO:0000256" key="3">
    <source>
        <dbReference type="ARBA" id="ARBA00017057"/>
    </source>
</evidence>
<evidence type="ECO:0000256" key="8">
    <source>
        <dbReference type="ARBA" id="ARBA00045608"/>
    </source>
</evidence>
<comment type="function">
    <text evidence="8">Component of the signal peptidase complex (SPC) which catalyzes the cleavage of N-terminal signal sequences from nascent proteins as they are translocated into the lumen of the endoplasmic reticulum. Enhances the enzymatic activity of SPC and facilitates the interactions between different components of the translocation site.</text>
</comment>
<evidence type="ECO:0000256" key="10">
    <source>
        <dbReference type="SAM" id="Phobius"/>
    </source>
</evidence>
<feature type="transmembrane region" description="Helical" evidence="10">
    <location>
        <begin position="72"/>
        <end position="92"/>
    </location>
</feature>
<dbReference type="RefSeq" id="XP_024723797.1">
    <property type="nucleotide sequence ID" value="XM_024867308.1"/>
</dbReference>
<reference evidence="11 12" key="1">
    <citation type="journal article" date="2018" name="New Phytol.">
        <title>Comparative genomics and transcriptomics depict ericoid mycorrhizal fungi as versatile saprotrophs and plant mutualists.</title>
        <authorList>
            <person name="Martino E."/>
            <person name="Morin E."/>
            <person name="Grelet G.A."/>
            <person name="Kuo A."/>
            <person name="Kohler A."/>
            <person name="Daghino S."/>
            <person name="Barry K.W."/>
            <person name="Cichocki N."/>
            <person name="Clum A."/>
            <person name="Dockter R.B."/>
            <person name="Hainaut M."/>
            <person name="Kuo R.C."/>
            <person name="LaButti K."/>
            <person name="Lindahl B.D."/>
            <person name="Lindquist E.A."/>
            <person name="Lipzen A."/>
            <person name="Khouja H.R."/>
            <person name="Magnuson J."/>
            <person name="Murat C."/>
            <person name="Ohm R.A."/>
            <person name="Singer S.W."/>
            <person name="Spatafora J.W."/>
            <person name="Wang M."/>
            <person name="Veneault-Fourrey C."/>
            <person name="Henrissat B."/>
            <person name="Grigoriev I.V."/>
            <person name="Martin F.M."/>
            <person name="Perotto S."/>
        </authorList>
    </citation>
    <scope>NUCLEOTIDE SEQUENCE [LARGE SCALE GENOMIC DNA]</scope>
    <source>
        <strain evidence="11 12">ATCC 22711</strain>
    </source>
</reference>
<keyword evidence="6 10" id="KW-1133">Transmembrane helix</keyword>
<dbReference type="OrthoDB" id="29558at2759"/>
<dbReference type="InterPro" id="IPR009582">
    <property type="entry name" value="Spc2/SPCS2"/>
</dbReference>
<feature type="region of interest" description="Disordered" evidence="9">
    <location>
        <begin position="221"/>
        <end position="241"/>
    </location>
</feature>
<gene>
    <name evidence="11" type="ORF">M430DRAFT_39319</name>
</gene>
<dbReference type="GO" id="GO:0005787">
    <property type="term" value="C:signal peptidase complex"/>
    <property type="evidence" value="ECO:0007669"/>
    <property type="project" value="InterPro"/>
</dbReference>
<feature type="transmembrane region" description="Helical" evidence="10">
    <location>
        <begin position="42"/>
        <end position="60"/>
    </location>
</feature>
<dbReference type="STRING" id="857342.A0A2T3BA76"/>
<organism evidence="11 12">
    <name type="scientific">Amorphotheca resinae ATCC 22711</name>
    <dbReference type="NCBI Taxonomy" id="857342"/>
    <lineage>
        <taxon>Eukaryota</taxon>
        <taxon>Fungi</taxon>
        <taxon>Dikarya</taxon>
        <taxon>Ascomycota</taxon>
        <taxon>Pezizomycotina</taxon>
        <taxon>Leotiomycetes</taxon>
        <taxon>Helotiales</taxon>
        <taxon>Amorphothecaceae</taxon>
        <taxon>Amorphotheca</taxon>
    </lineage>
</organism>
<dbReference type="PANTHER" id="PTHR13085">
    <property type="entry name" value="MICROSOMAL SIGNAL PEPTIDASE 25 KDA SUBUNIT"/>
    <property type="match status" value="1"/>
</dbReference>
<comment type="similarity">
    <text evidence="2">Belongs to the SPCS2 family.</text>
</comment>
<keyword evidence="12" id="KW-1185">Reference proteome</keyword>
<evidence type="ECO:0000256" key="1">
    <source>
        <dbReference type="ARBA" id="ARBA00004477"/>
    </source>
</evidence>